<keyword evidence="1" id="KW-0812">Transmembrane</keyword>
<keyword evidence="3" id="KW-1185">Reference proteome</keyword>
<feature type="transmembrane region" description="Helical" evidence="1">
    <location>
        <begin position="68"/>
        <end position="90"/>
    </location>
</feature>
<protein>
    <submittedName>
        <fullName evidence="2">Uncharacterized protein</fullName>
    </submittedName>
</protein>
<keyword evidence="1" id="KW-0472">Membrane</keyword>
<sequence length="109" mass="11215">MIWNIAKNKFGMLVLGLILAGVGVYLFTQDKATCGGQVMEAGDVCVRSKAGIETGESTTEETLRNQKYGGYALTGVGGVLAIAGLVRIIVGARGKDEDAAQPNAPVASA</sequence>
<evidence type="ECO:0000313" key="3">
    <source>
        <dbReference type="Proteomes" id="UP001500655"/>
    </source>
</evidence>
<gene>
    <name evidence="2" type="ORF">GCM10009681_18110</name>
</gene>
<name>A0ABN2K2Y6_9ACTN</name>
<dbReference type="Proteomes" id="UP001500655">
    <property type="component" value="Unassembled WGS sequence"/>
</dbReference>
<accession>A0ABN2K2Y6</accession>
<keyword evidence="1" id="KW-1133">Transmembrane helix</keyword>
<evidence type="ECO:0000256" key="1">
    <source>
        <dbReference type="SAM" id="Phobius"/>
    </source>
</evidence>
<evidence type="ECO:0000313" key="2">
    <source>
        <dbReference type="EMBL" id="GAA1747297.1"/>
    </source>
</evidence>
<feature type="transmembrane region" description="Helical" evidence="1">
    <location>
        <begin position="12"/>
        <end position="28"/>
    </location>
</feature>
<dbReference type="EMBL" id="BAAALS010000007">
    <property type="protein sequence ID" value="GAA1747297.1"/>
    <property type="molecule type" value="Genomic_DNA"/>
</dbReference>
<dbReference type="RefSeq" id="WP_344078880.1">
    <property type="nucleotide sequence ID" value="NZ_BAAALS010000007.1"/>
</dbReference>
<organism evidence="2 3">
    <name type="scientific">Luedemannella helvata</name>
    <dbReference type="NCBI Taxonomy" id="349315"/>
    <lineage>
        <taxon>Bacteria</taxon>
        <taxon>Bacillati</taxon>
        <taxon>Actinomycetota</taxon>
        <taxon>Actinomycetes</taxon>
        <taxon>Micromonosporales</taxon>
        <taxon>Micromonosporaceae</taxon>
        <taxon>Luedemannella</taxon>
    </lineage>
</organism>
<proteinExistence type="predicted"/>
<comment type="caution">
    <text evidence="2">The sequence shown here is derived from an EMBL/GenBank/DDBJ whole genome shotgun (WGS) entry which is preliminary data.</text>
</comment>
<reference evidence="2 3" key="1">
    <citation type="journal article" date="2019" name="Int. J. Syst. Evol. Microbiol.">
        <title>The Global Catalogue of Microorganisms (GCM) 10K type strain sequencing project: providing services to taxonomists for standard genome sequencing and annotation.</title>
        <authorList>
            <consortium name="The Broad Institute Genomics Platform"/>
            <consortium name="The Broad Institute Genome Sequencing Center for Infectious Disease"/>
            <person name="Wu L."/>
            <person name="Ma J."/>
        </authorList>
    </citation>
    <scope>NUCLEOTIDE SEQUENCE [LARGE SCALE GENOMIC DNA]</scope>
    <source>
        <strain evidence="2 3">JCM 13249</strain>
    </source>
</reference>